<keyword evidence="1" id="KW-0472">Membrane</keyword>
<sequence length="89" mass="9744">MSVIFAFVLGYSSMFTSGSKLLLNIYPVTAGLSVIGFRGYNPAVGNMFNPSLSVVSLILTAFLTFCIVVSTTQTEKTQRKTKSKPRRGW</sequence>
<dbReference type="AlphaFoldDB" id="L7VQR1"/>
<organism evidence="2 3">
    <name type="scientific">Thermoclostridium stercorarium (strain ATCC 35414 / DSM 8532 / NCIMB 11754)</name>
    <name type="common">Clostridium stercorarium</name>
    <dbReference type="NCBI Taxonomy" id="1121335"/>
    <lineage>
        <taxon>Bacteria</taxon>
        <taxon>Bacillati</taxon>
        <taxon>Bacillota</taxon>
        <taxon>Clostridia</taxon>
        <taxon>Eubacteriales</taxon>
        <taxon>Oscillospiraceae</taxon>
        <taxon>Thermoclostridium</taxon>
    </lineage>
</organism>
<accession>L7VQR1</accession>
<evidence type="ECO:0000313" key="3">
    <source>
        <dbReference type="Proteomes" id="UP000011220"/>
    </source>
</evidence>
<protein>
    <submittedName>
        <fullName evidence="2">Uncharacterized protein</fullName>
    </submittedName>
</protein>
<evidence type="ECO:0000313" key="2">
    <source>
        <dbReference type="EMBL" id="AGC67908.1"/>
    </source>
</evidence>
<dbReference type="EMBL" id="CP004044">
    <property type="protein sequence ID" value="AGC67908.1"/>
    <property type="molecule type" value="Genomic_DNA"/>
</dbReference>
<name>L7VQR1_THES1</name>
<keyword evidence="3" id="KW-1185">Reference proteome</keyword>
<dbReference type="KEGG" id="css:Cst_c09100"/>
<keyword evidence="1" id="KW-1133">Transmembrane helix</keyword>
<gene>
    <name evidence="2" type="ordered locus">Cst_c09100</name>
</gene>
<dbReference type="STRING" id="1121335.Cst_c09100"/>
<keyword evidence="1" id="KW-0812">Transmembrane</keyword>
<feature type="transmembrane region" description="Helical" evidence="1">
    <location>
        <begin position="52"/>
        <end position="72"/>
    </location>
</feature>
<reference evidence="2 3" key="1">
    <citation type="journal article" date="2013" name="Genome Announc.">
        <title>Complete genome sequence of Clostridium stercorarium subsp. stercorarium strain DSM 8532, a thermophilic degrader of plant cell wall fibers.</title>
        <authorList>
            <person name="Poehlein A."/>
            <person name="Zverlov V.V."/>
            <person name="Daniel R."/>
            <person name="Schwarz W.H."/>
            <person name="Liebl W."/>
        </authorList>
    </citation>
    <scope>NUCLEOTIDE SEQUENCE [LARGE SCALE GENOMIC DNA]</scope>
    <source>
        <strain evidence="3">ATCC 35414 / DSM 8532 / NCIMB 11754</strain>
    </source>
</reference>
<feature type="transmembrane region" description="Helical" evidence="1">
    <location>
        <begin position="21"/>
        <end position="40"/>
    </location>
</feature>
<evidence type="ECO:0000256" key="1">
    <source>
        <dbReference type="SAM" id="Phobius"/>
    </source>
</evidence>
<dbReference type="PATRIC" id="fig|1121335.3.peg.886"/>
<proteinExistence type="predicted"/>
<dbReference type="Proteomes" id="UP000011220">
    <property type="component" value="Chromosome"/>
</dbReference>